<accession>A0A9I9EAM7</accession>
<sequence length="82" mass="9160">MLYLVEVPDSICFLESRLEEICEKDDTIDAVASHVEGLPIQELLATVNTLEGKVGRIPPRMWGQFDGFSRNLKNLLTGPKNS</sequence>
<name>A0A9I9EAM7_CUCME</name>
<evidence type="ECO:0000313" key="1">
    <source>
        <dbReference type="EnsemblPlants" id="MELO3C031113.2.1"/>
    </source>
</evidence>
<dbReference type="Gramene" id="MELO3C031113.2.1">
    <property type="protein sequence ID" value="MELO3C031113.2.1"/>
    <property type="gene ID" value="MELO3C031113.2"/>
</dbReference>
<dbReference type="EnsemblPlants" id="MELO3C031113.2.1">
    <property type="protein sequence ID" value="MELO3C031113.2.1"/>
    <property type="gene ID" value="MELO3C031113.2"/>
</dbReference>
<proteinExistence type="predicted"/>
<dbReference type="AlphaFoldDB" id="A0A9I9EAM7"/>
<organism evidence="1">
    <name type="scientific">Cucumis melo</name>
    <name type="common">Muskmelon</name>
    <dbReference type="NCBI Taxonomy" id="3656"/>
    <lineage>
        <taxon>Eukaryota</taxon>
        <taxon>Viridiplantae</taxon>
        <taxon>Streptophyta</taxon>
        <taxon>Embryophyta</taxon>
        <taxon>Tracheophyta</taxon>
        <taxon>Spermatophyta</taxon>
        <taxon>Magnoliopsida</taxon>
        <taxon>eudicotyledons</taxon>
        <taxon>Gunneridae</taxon>
        <taxon>Pentapetalae</taxon>
        <taxon>rosids</taxon>
        <taxon>fabids</taxon>
        <taxon>Cucurbitales</taxon>
        <taxon>Cucurbitaceae</taxon>
        <taxon>Benincaseae</taxon>
        <taxon>Cucumis</taxon>
    </lineage>
</organism>
<protein>
    <submittedName>
        <fullName evidence="1">Uncharacterized protein</fullName>
    </submittedName>
</protein>
<reference evidence="1" key="1">
    <citation type="submission" date="2023-03" db="UniProtKB">
        <authorList>
            <consortium name="EnsemblPlants"/>
        </authorList>
    </citation>
    <scope>IDENTIFICATION</scope>
</reference>